<evidence type="ECO:0008006" key="3">
    <source>
        <dbReference type="Google" id="ProtNLM"/>
    </source>
</evidence>
<gene>
    <name evidence="1" type="ORF">PRELSG_0909500</name>
</gene>
<dbReference type="RefSeq" id="XP_028533000.1">
    <property type="nucleotide sequence ID" value="XM_028676519.1"/>
</dbReference>
<proteinExistence type="predicted"/>
<dbReference type="AlphaFoldDB" id="A0A1J1H609"/>
<dbReference type="InterPro" id="IPR019265">
    <property type="entry name" value="RTRAF"/>
</dbReference>
<evidence type="ECO:0000313" key="2">
    <source>
        <dbReference type="Proteomes" id="UP000220158"/>
    </source>
</evidence>
<dbReference type="GeneID" id="39736107"/>
<accession>A0A1J1H609</accession>
<name>A0A1J1H609_PLARL</name>
<dbReference type="OrthoDB" id="514167at2759"/>
<dbReference type="Pfam" id="PF10036">
    <property type="entry name" value="RLL"/>
    <property type="match status" value="1"/>
</dbReference>
<dbReference type="VEuPathDB" id="PlasmoDB:PRELSG_0909500"/>
<dbReference type="EMBL" id="LN835304">
    <property type="protein sequence ID" value="CRG99995.1"/>
    <property type="molecule type" value="Genomic_DNA"/>
</dbReference>
<dbReference type="KEGG" id="prel:PRELSG_0909500"/>
<keyword evidence="2" id="KW-1185">Reference proteome</keyword>
<evidence type="ECO:0000313" key="1">
    <source>
        <dbReference type="EMBL" id="CRG99995.1"/>
    </source>
</evidence>
<organism evidence="1 2">
    <name type="scientific">Plasmodium relictum</name>
    <dbReference type="NCBI Taxonomy" id="85471"/>
    <lineage>
        <taxon>Eukaryota</taxon>
        <taxon>Sar</taxon>
        <taxon>Alveolata</taxon>
        <taxon>Apicomplexa</taxon>
        <taxon>Aconoidasida</taxon>
        <taxon>Haemosporida</taxon>
        <taxon>Plasmodiidae</taxon>
        <taxon>Plasmodium</taxon>
        <taxon>Plasmodium (Haemamoeba)</taxon>
    </lineage>
</organism>
<reference evidence="1 2" key="1">
    <citation type="submission" date="2015-04" db="EMBL/GenBank/DDBJ databases">
        <authorList>
            <consortium name="Pathogen Informatics"/>
        </authorList>
    </citation>
    <scope>NUCLEOTIDE SEQUENCE [LARGE SCALE GENOMIC DNA]</scope>
    <source>
        <strain evidence="1 2">SGS1</strain>
    </source>
</reference>
<protein>
    <recommendedName>
        <fullName evidence="3">RNA transcription, translation and transport factor protein</fullName>
    </recommendedName>
</protein>
<sequence>MNSLERKIKLLNYKNIDITKDDFYFMILKIEEEKIRLYKPKDREKINYTKEKNYIEHIIKYLKKLNINTSEINKNSINDIEVRTYILNNLTTLALIDDYKDFIGYEDEDISNKIIDNSSSIDEFSSNNNENTKNEIKDDILVNFFELKNLNSIENEEYTNHDKKLNVLYEKINEIFKKSDIPLLDSNNMCNIISALHLIKEKLKNKKKIDNIDYQTLFSLNIDVSNNDLKDFVYILRYLFNNTLKKRKMCIKNILNEIQILTHNPVIDIKQGKVGR</sequence>
<dbReference type="Proteomes" id="UP000220158">
    <property type="component" value="Chromosome 9"/>
</dbReference>